<dbReference type="InterPro" id="IPR044811">
    <property type="entry name" value="DME/ROS1"/>
</dbReference>
<organism evidence="2 3">
    <name type="scientific">Tanacetum coccineum</name>
    <dbReference type="NCBI Taxonomy" id="301880"/>
    <lineage>
        <taxon>Eukaryota</taxon>
        <taxon>Viridiplantae</taxon>
        <taxon>Streptophyta</taxon>
        <taxon>Embryophyta</taxon>
        <taxon>Tracheophyta</taxon>
        <taxon>Spermatophyta</taxon>
        <taxon>Magnoliopsida</taxon>
        <taxon>eudicotyledons</taxon>
        <taxon>Gunneridae</taxon>
        <taxon>Pentapetalae</taxon>
        <taxon>asterids</taxon>
        <taxon>campanulids</taxon>
        <taxon>Asterales</taxon>
        <taxon>Asteraceae</taxon>
        <taxon>Asteroideae</taxon>
        <taxon>Anthemideae</taxon>
        <taxon>Anthemidinae</taxon>
        <taxon>Tanacetum</taxon>
    </lineage>
</organism>
<dbReference type="EMBL" id="BQNB010020688">
    <property type="protein sequence ID" value="GJT98566.1"/>
    <property type="molecule type" value="Genomic_DNA"/>
</dbReference>
<evidence type="ECO:0008006" key="4">
    <source>
        <dbReference type="Google" id="ProtNLM"/>
    </source>
</evidence>
<reference evidence="2" key="2">
    <citation type="submission" date="2022-01" db="EMBL/GenBank/DDBJ databases">
        <authorList>
            <person name="Yamashiro T."/>
            <person name="Shiraishi A."/>
            <person name="Satake H."/>
            <person name="Nakayama K."/>
        </authorList>
    </citation>
    <scope>NUCLEOTIDE SEQUENCE</scope>
</reference>
<dbReference type="PANTHER" id="PTHR46213">
    <property type="entry name" value="TRANSCRIPTIONAL ACTIVATOR DEMETER"/>
    <property type="match status" value="1"/>
</dbReference>
<comment type="caution">
    <text evidence="2">The sequence shown here is derived from an EMBL/GenBank/DDBJ whole genome shotgun (WGS) entry which is preliminary data.</text>
</comment>
<evidence type="ECO:0000313" key="2">
    <source>
        <dbReference type="EMBL" id="GJT98566.1"/>
    </source>
</evidence>
<dbReference type="Proteomes" id="UP001151760">
    <property type="component" value="Unassembled WGS sequence"/>
</dbReference>
<sequence>MPTNDRLCTYYYDKITEQSKWRIPDDVKFSTQQTTPEPENTQEEFNTEDFSENPEEIPMINLNIEAFTQNLQTYMENYMELAEGDMSKALVTLTSETASIPTPKLINVPAVIAAILIRQALDKDAGIDDIVRGLTRSGWFGSVYRGRLPGTDQVHLLVQFVLRIQVLAANLIDALTTMRGNEGGWIGFKLTLMPSAATYALNTSSSTEITTANEDFRLSPTNKEQIHNIDQDIQQAEHKYDESRVVADSGCLG</sequence>
<keyword evidence="3" id="KW-1185">Reference proteome</keyword>
<evidence type="ECO:0000313" key="3">
    <source>
        <dbReference type="Proteomes" id="UP001151760"/>
    </source>
</evidence>
<dbReference type="PANTHER" id="PTHR46213:SF13">
    <property type="entry name" value="DEMETER-LIKE PROTEIN 2-RELATED"/>
    <property type="match status" value="1"/>
</dbReference>
<feature type="region of interest" description="Disordered" evidence="1">
    <location>
        <begin position="29"/>
        <end position="54"/>
    </location>
</feature>
<gene>
    <name evidence="2" type="ORF">Tco_1094084</name>
</gene>
<name>A0ABQ5IEK0_9ASTR</name>
<evidence type="ECO:0000256" key="1">
    <source>
        <dbReference type="SAM" id="MobiDB-lite"/>
    </source>
</evidence>
<protein>
    <recommendedName>
        <fullName evidence="4">WW domain-containing protein</fullName>
    </recommendedName>
</protein>
<reference evidence="2" key="1">
    <citation type="journal article" date="2022" name="Int. J. Mol. Sci.">
        <title>Draft Genome of Tanacetum Coccineum: Genomic Comparison of Closely Related Tanacetum-Family Plants.</title>
        <authorList>
            <person name="Yamashiro T."/>
            <person name="Shiraishi A."/>
            <person name="Nakayama K."/>
            <person name="Satake H."/>
        </authorList>
    </citation>
    <scope>NUCLEOTIDE SEQUENCE</scope>
</reference>
<proteinExistence type="predicted"/>
<accession>A0ABQ5IEK0</accession>
<feature type="compositionally biased region" description="Acidic residues" evidence="1">
    <location>
        <begin position="40"/>
        <end position="54"/>
    </location>
</feature>